<dbReference type="EMBL" id="LSRX01000165">
    <property type="protein sequence ID" value="OLQ06246.1"/>
    <property type="molecule type" value="Genomic_DNA"/>
</dbReference>
<evidence type="ECO:0000256" key="2">
    <source>
        <dbReference type="SAM" id="Phobius"/>
    </source>
</evidence>
<dbReference type="AlphaFoldDB" id="A0A1Q9EFM8"/>
<evidence type="ECO:0000313" key="4">
    <source>
        <dbReference type="EMBL" id="OLQ06246.1"/>
    </source>
</evidence>
<name>A0A1Q9EFM8_SYMMI</name>
<reference evidence="4 5" key="1">
    <citation type="submission" date="2016-02" db="EMBL/GenBank/DDBJ databases">
        <title>Genome analysis of coral dinoflagellate symbionts highlights evolutionary adaptations to a symbiotic lifestyle.</title>
        <authorList>
            <person name="Aranda M."/>
            <person name="Li Y."/>
            <person name="Liew Y.J."/>
            <person name="Baumgarten S."/>
            <person name="Simakov O."/>
            <person name="Wilson M."/>
            <person name="Piel J."/>
            <person name="Ashoor H."/>
            <person name="Bougouffa S."/>
            <person name="Bajic V.B."/>
            <person name="Ryu T."/>
            <person name="Ravasi T."/>
            <person name="Bayer T."/>
            <person name="Micklem G."/>
            <person name="Kim H."/>
            <person name="Bhak J."/>
            <person name="Lajeunesse T.C."/>
            <person name="Voolstra C.R."/>
        </authorList>
    </citation>
    <scope>NUCLEOTIDE SEQUENCE [LARGE SCALE GENOMIC DNA]</scope>
    <source>
        <strain evidence="4 5">CCMP2467</strain>
    </source>
</reference>
<evidence type="ECO:0000256" key="1">
    <source>
        <dbReference type="SAM" id="MobiDB-lite"/>
    </source>
</evidence>
<dbReference type="InterPro" id="IPR016181">
    <property type="entry name" value="Acyl_CoA_acyltransferase"/>
</dbReference>
<evidence type="ECO:0000313" key="5">
    <source>
        <dbReference type="Proteomes" id="UP000186817"/>
    </source>
</evidence>
<feature type="compositionally biased region" description="Polar residues" evidence="1">
    <location>
        <begin position="61"/>
        <end position="71"/>
    </location>
</feature>
<feature type="region of interest" description="Disordered" evidence="1">
    <location>
        <begin position="108"/>
        <end position="149"/>
    </location>
</feature>
<dbReference type="InterPro" id="IPR004843">
    <property type="entry name" value="Calcineurin-like_PHP"/>
</dbReference>
<dbReference type="PANTHER" id="PTHR42850:SF4">
    <property type="entry name" value="ZINC-DEPENDENT ENDOPOLYPHOSPHATASE"/>
    <property type="match status" value="1"/>
</dbReference>
<gene>
    <name evidence="4" type="primary">prpE</name>
    <name evidence="4" type="ORF">AK812_SmicGene10531</name>
</gene>
<dbReference type="Gene3D" id="3.40.630.30">
    <property type="match status" value="1"/>
</dbReference>
<organism evidence="4 5">
    <name type="scientific">Symbiodinium microadriaticum</name>
    <name type="common">Dinoflagellate</name>
    <name type="synonym">Zooxanthella microadriatica</name>
    <dbReference type="NCBI Taxonomy" id="2951"/>
    <lineage>
        <taxon>Eukaryota</taxon>
        <taxon>Sar</taxon>
        <taxon>Alveolata</taxon>
        <taxon>Dinophyceae</taxon>
        <taxon>Suessiales</taxon>
        <taxon>Symbiodiniaceae</taxon>
        <taxon>Symbiodinium</taxon>
    </lineage>
</organism>
<dbReference type="Proteomes" id="UP000186817">
    <property type="component" value="Unassembled WGS sequence"/>
</dbReference>
<dbReference type="SUPFAM" id="SSF56300">
    <property type="entry name" value="Metallo-dependent phosphatases"/>
    <property type="match status" value="1"/>
</dbReference>
<feature type="region of interest" description="Disordered" evidence="1">
    <location>
        <begin position="47"/>
        <end position="85"/>
    </location>
</feature>
<dbReference type="InterPro" id="IPR029052">
    <property type="entry name" value="Metallo-depent_PP-like"/>
</dbReference>
<accession>A0A1Q9EFM8</accession>
<proteinExistence type="predicted"/>
<dbReference type="GO" id="GO:0006798">
    <property type="term" value="P:polyphosphate catabolic process"/>
    <property type="evidence" value="ECO:0007669"/>
    <property type="project" value="TreeGrafter"/>
</dbReference>
<keyword evidence="5" id="KW-1185">Reference proteome</keyword>
<sequence>MRQVEFNILVVQIALAAFFVHWFRKPLSRWITAKYERLRVAYEKVSQRRQKQAGSEDNLCSLRSSHATSASPPEHREGPRRAGPNAQAKVLEKLKVLSTQQLLEAVISSDSSSGAEDEHGVAPEPLEPDRCSPGGADEPAASSGSSKPLLSRSMEVSICADVRPGKVDQGILDAVALASSELNFDVWDVVSKKNGLKVSACLRWTGCNWEALGLALLRLEQQLLQVVYIGVVPTGRRQHIGRALVKSIRQVAKRNPTCVCIVAVLPRIHSVEATDFFEALGFKRSAGNQGDQACFRLDVRKLSKSQRKLLERPEVLTLSPGRLVVWEQLLAEVSRMLNAKYFRTSRNSANSGDRADKDMVPEAVGILIVLLVFRLLLVLAMSIAELRHCEATTHHVLSTGDARVIVIGDVHGCAHELVKLLAPRSSQHGRGKKLCVGEVVILLGDLVNKGPHSREVVRLAREKGLHAIAGNHEFIALQKLNSWKASGTIPEPDEHGSWEWLPLLCLGSMQGIEILEAVLPSVDVPACTAAATNVFPFRTEADVDFIRKLPFTVRLPDHADLLLVHAGLVPGRPLEEQSLEDMVMLRNLVKAGSETKIYQAVHDVRAGEPPWFFQHN</sequence>
<comment type="caution">
    <text evidence="4">The sequence shown here is derived from an EMBL/GenBank/DDBJ whole genome shotgun (WGS) entry which is preliminary data.</text>
</comment>
<dbReference type="PANTHER" id="PTHR42850">
    <property type="entry name" value="METALLOPHOSPHOESTERASE"/>
    <property type="match status" value="1"/>
</dbReference>
<feature type="compositionally biased region" description="Low complexity" evidence="1">
    <location>
        <begin position="139"/>
        <end position="149"/>
    </location>
</feature>
<dbReference type="InterPro" id="IPR050126">
    <property type="entry name" value="Ap4A_hydrolase"/>
</dbReference>
<feature type="domain" description="Calcineurin-like phosphoesterase" evidence="3">
    <location>
        <begin position="403"/>
        <end position="514"/>
    </location>
</feature>
<protein>
    <submittedName>
        <fullName evidence="4">Bis(5'-nucleosyl)-tetraphosphatase PrpE [asymmetrical]</fullName>
    </submittedName>
</protein>
<dbReference type="GO" id="GO:0000298">
    <property type="term" value="F:endopolyphosphatase activity"/>
    <property type="evidence" value="ECO:0007669"/>
    <property type="project" value="TreeGrafter"/>
</dbReference>
<feature type="transmembrane region" description="Helical" evidence="2">
    <location>
        <begin position="6"/>
        <end position="23"/>
    </location>
</feature>
<dbReference type="Pfam" id="PF00149">
    <property type="entry name" value="Metallophos"/>
    <property type="match status" value="1"/>
</dbReference>
<keyword evidence="2" id="KW-0472">Membrane</keyword>
<evidence type="ECO:0000259" key="3">
    <source>
        <dbReference type="Pfam" id="PF00149"/>
    </source>
</evidence>
<dbReference type="GO" id="GO:0005737">
    <property type="term" value="C:cytoplasm"/>
    <property type="evidence" value="ECO:0007669"/>
    <property type="project" value="TreeGrafter"/>
</dbReference>
<dbReference type="OrthoDB" id="419178at2759"/>
<keyword evidence="2" id="KW-0812">Transmembrane</keyword>
<dbReference type="GO" id="GO:0016791">
    <property type="term" value="F:phosphatase activity"/>
    <property type="evidence" value="ECO:0007669"/>
    <property type="project" value="TreeGrafter"/>
</dbReference>
<dbReference type="Gene3D" id="3.60.21.10">
    <property type="match status" value="1"/>
</dbReference>
<dbReference type="SUPFAM" id="SSF55729">
    <property type="entry name" value="Acyl-CoA N-acyltransferases (Nat)"/>
    <property type="match status" value="1"/>
</dbReference>
<keyword evidence="2" id="KW-1133">Transmembrane helix</keyword>